<dbReference type="InterPro" id="IPR037185">
    <property type="entry name" value="EmrE-like"/>
</dbReference>
<dbReference type="Proteomes" id="UP000437736">
    <property type="component" value="Unassembled WGS sequence"/>
</dbReference>
<name>A0ABW9QWA2_9ACTN</name>
<keyword evidence="1" id="KW-0812">Transmembrane</keyword>
<organism evidence="3 4">
    <name type="scientific">Acidiferrimicrobium australe</name>
    <dbReference type="NCBI Taxonomy" id="2664430"/>
    <lineage>
        <taxon>Bacteria</taxon>
        <taxon>Bacillati</taxon>
        <taxon>Actinomycetota</taxon>
        <taxon>Acidimicrobiia</taxon>
        <taxon>Acidimicrobiales</taxon>
        <taxon>Acidimicrobiaceae</taxon>
        <taxon>Acidiferrimicrobium</taxon>
    </lineage>
</organism>
<feature type="transmembrane region" description="Helical" evidence="1">
    <location>
        <begin position="46"/>
        <end position="69"/>
    </location>
</feature>
<feature type="transmembrane region" description="Helical" evidence="1">
    <location>
        <begin position="184"/>
        <end position="207"/>
    </location>
</feature>
<comment type="caution">
    <text evidence="3">The sequence shown here is derived from an EMBL/GenBank/DDBJ whole genome shotgun (WGS) entry which is preliminary data.</text>
</comment>
<feature type="non-terminal residue" evidence="3">
    <location>
        <position position="287"/>
    </location>
</feature>
<feature type="transmembrane region" description="Helical" evidence="1">
    <location>
        <begin position="102"/>
        <end position="120"/>
    </location>
</feature>
<feature type="transmembrane region" description="Helical" evidence="1">
    <location>
        <begin position="251"/>
        <end position="271"/>
    </location>
</feature>
<feature type="chain" id="PRO_5046324608" description="EamA family transporter" evidence="2">
    <location>
        <begin position="21"/>
        <end position="287"/>
    </location>
</feature>
<keyword evidence="4" id="KW-1185">Reference proteome</keyword>
<accession>A0ABW9QWA2</accession>
<gene>
    <name evidence="3" type="ORF">GHK86_14700</name>
</gene>
<feature type="transmembrane region" description="Helical" evidence="1">
    <location>
        <begin position="219"/>
        <end position="239"/>
    </location>
</feature>
<evidence type="ECO:0000313" key="4">
    <source>
        <dbReference type="Proteomes" id="UP000437736"/>
    </source>
</evidence>
<keyword evidence="1" id="KW-1133">Transmembrane helix</keyword>
<feature type="signal peptide" evidence="2">
    <location>
        <begin position="1"/>
        <end position="20"/>
    </location>
</feature>
<evidence type="ECO:0000256" key="2">
    <source>
        <dbReference type="SAM" id="SignalP"/>
    </source>
</evidence>
<dbReference type="SUPFAM" id="SSF103481">
    <property type="entry name" value="Multidrug resistance efflux transporter EmrE"/>
    <property type="match status" value="1"/>
</dbReference>
<dbReference type="EMBL" id="WJHE01000791">
    <property type="protein sequence ID" value="MST33963.1"/>
    <property type="molecule type" value="Genomic_DNA"/>
</dbReference>
<proteinExistence type="predicted"/>
<feature type="transmembrane region" description="Helical" evidence="1">
    <location>
        <begin position="155"/>
        <end position="172"/>
    </location>
</feature>
<evidence type="ECO:0008006" key="5">
    <source>
        <dbReference type="Google" id="ProtNLM"/>
    </source>
</evidence>
<protein>
    <recommendedName>
        <fullName evidence="5">EamA family transporter</fullName>
    </recommendedName>
</protein>
<keyword evidence="1" id="KW-0472">Membrane</keyword>
<evidence type="ECO:0000256" key="1">
    <source>
        <dbReference type="SAM" id="Phobius"/>
    </source>
</evidence>
<dbReference type="Gene3D" id="1.10.3730.20">
    <property type="match status" value="1"/>
</dbReference>
<keyword evidence="2" id="KW-0732">Signal</keyword>
<evidence type="ECO:0000313" key="3">
    <source>
        <dbReference type="EMBL" id="MST33963.1"/>
    </source>
</evidence>
<reference evidence="3 4" key="1">
    <citation type="submission" date="2019-11" db="EMBL/GenBank/DDBJ databases">
        <title>Acidiferrimicrobium australis gen. nov., sp. nov., an acidophilic and obligately heterotrophic, member of the Actinobacteria that catalyses dissimilatory oxido- reduction of iron isolated from metal-rich acidic water in Chile.</title>
        <authorList>
            <person name="Gonzalez D."/>
            <person name="Huber K."/>
            <person name="Hedrich S."/>
            <person name="Rojas-Villalobos C."/>
            <person name="Quatrini R."/>
            <person name="Dinamarca M.A."/>
            <person name="Schwarz A."/>
            <person name="Canales C."/>
            <person name="Nancucheo I."/>
        </authorList>
    </citation>
    <scope>NUCLEOTIDE SEQUENCE [LARGE SCALE GENOMIC DNA]</scope>
    <source>
        <strain evidence="3 4">USS-CCA1</strain>
    </source>
</reference>
<feature type="transmembrane region" description="Helical" evidence="1">
    <location>
        <begin position="132"/>
        <end position="148"/>
    </location>
</feature>
<sequence length="287" mass="29439">MLIVGSLFALLCGVANSAAAAIEKRESVRAPGGAGLRLLAQLVRRVWWLVAMGLSVVGWVSEAAALALAPVSVVATLRSTGRAGLVLIGHQWLGERFTKRELAGVIMLPIGGILVALSAGGNGPPERPLSNAVELEIAAAIVVLTLLLRLSRRGVVAGAAVGVLYAATGIYTKEIGDRVAREAWGAVPGLAATPGPWIMVAMSVWAISVTQRAFRRANAASVSAASTTVSGLGLIFLSALVYERRLAPLDLAVPFGIGLLLSVVGAGLLAVGSVDRDHTRPPPATAS</sequence>